<evidence type="ECO:0000256" key="3">
    <source>
        <dbReference type="ARBA" id="ARBA00022723"/>
    </source>
</evidence>
<dbReference type="AlphaFoldDB" id="A0ABD6E2L5"/>
<dbReference type="FunFam" id="3.30.50.10:FF:000030">
    <property type="entry name" value="Nuclear Hormone Receptor family"/>
    <property type="match status" value="1"/>
</dbReference>
<evidence type="ECO:0000256" key="11">
    <source>
        <dbReference type="RuleBase" id="RU004334"/>
    </source>
</evidence>
<comment type="caution">
    <text evidence="14">The sequence shown here is derived from an EMBL/GenBank/DDBJ whole genome shotgun (WGS) entry which is preliminary data.</text>
</comment>
<dbReference type="PRINTS" id="PR00047">
    <property type="entry name" value="STROIDFINGER"/>
</dbReference>
<dbReference type="InterPro" id="IPR000536">
    <property type="entry name" value="Nucl_hrmn_rcpt_lig-bd"/>
</dbReference>
<keyword evidence="9 11" id="KW-0675">Receptor</keyword>
<keyword evidence="10 11" id="KW-0539">Nucleus</keyword>
<evidence type="ECO:0000256" key="4">
    <source>
        <dbReference type="ARBA" id="ARBA00022771"/>
    </source>
</evidence>
<dbReference type="InterPro" id="IPR050274">
    <property type="entry name" value="Nuclear_hormone_rcpt_NR2"/>
</dbReference>
<evidence type="ECO:0008006" key="16">
    <source>
        <dbReference type="Google" id="ProtNLM"/>
    </source>
</evidence>
<evidence type="ECO:0000256" key="6">
    <source>
        <dbReference type="ARBA" id="ARBA00023015"/>
    </source>
</evidence>
<comment type="subcellular location">
    <subcellularLocation>
        <location evidence="1 11">Nucleus</location>
    </subcellularLocation>
</comment>
<dbReference type="EMBL" id="JBGFUD010000212">
    <property type="protein sequence ID" value="MFH4974000.1"/>
    <property type="molecule type" value="Genomic_DNA"/>
</dbReference>
<evidence type="ECO:0000313" key="15">
    <source>
        <dbReference type="Proteomes" id="UP001608902"/>
    </source>
</evidence>
<dbReference type="PROSITE" id="PS51030">
    <property type="entry name" value="NUCLEAR_REC_DBD_2"/>
    <property type="match status" value="1"/>
</dbReference>
<gene>
    <name evidence="14" type="ORF">AB6A40_000709</name>
</gene>
<evidence type="ECO:0000256" key="5">
    <source>
        <dbReference type="ARBA" id="ARBA00022833"/>
    </source>
</evidence>
<keyword evidence="6 11" id="KW-0805">Transcription regulation</keyword>
<dbReference type="InterPro" id="IPR035500">
    <property type="entry name" value="NHR-like_dom_sf"/>
</dbReference>
<dbReference type="PROSITE" id="PS51843">
    <property type="entry name" value="NR_LBD"/>
    <property type="match status" value="1"/>
</dbReference>
<dbReference type="GO" id="GO:0005634">
    <property type="term" value="C:nucleus"/>
    <property type="evidence" value="ECO:0007669"/>
    <property type="project" value="UniProtKB-SubCell"/>
</dbReference>
<dbReference type="PANTHER" id="PTHR24083">
    <property type="entry name" value="NUCLEAR HORMONE RECEPTOR"/>
    <property type="match status" value="1"/>
</dbReference>
<dbReference type="Pfam" id="PF00104">
    <property type="entry name" value="Hormone_recep"/>
    <property type="match status" value="1"/>
</dbReference>
<name>A0ABD6E2L5_9BILA</name>
<evidence type="ECO:0000259" key="13">
    <source>
        <dbReference type="PROSITE" id="PS51843"/>
    </source>
</evidence>
<dbReference type="Gene3D" id="3.30.50.10">
    <property type="entry name" value="Erythroid Transcription Factor GATA-1, subunit A"/>
    <property type="match status" value="1"/>
</dbReference>
<dbReference type="SMART" id="SM00430">
    <property type="entry name" value="HOLI"/>
    <property type="match status" value="1"/>
</dbReference>
<evidence type="ECO:0000259" key="12">
    <source>
        <dbReference type="PROSITE" id="PS51030"/>
    </source>
</evidence>
<keyword evidence="4 11" id="KW-0863">Zinc-finger</keyword>
<protein>
    <recommendedName>
        <fullName evidence="16">Nuclear receptor domain-containing protein</fullName>
    </recommendedName>
</protein>
<keyword evidence="15" id="KW-1185">Reference proteome</keyword>
<evidence type="ECO:0000256" key="8">
    <source>
        <dbReference type="ARBA" id="ARBA00023163"/>
    </source>
</evidence>
<accession>A0ABD6E2L5</accession>
<dbReference type="InterPro" id="IPR013088">
    <property type="entry name" value="Znf_NHR/GATA"/>
</dbReference>
<evidence type="ECO:0000256" key="7">
    <source>
        <dbReference type="ARBA" id="ARBA00023125"/>
    </source>
</evidence>
<proteinExistence type="inferred from homology"/>
<dbReference type="GO" id="GO:0003677">
    <property type="term" value="F:DNA binding"/>
    <property type="evidence" value="ECO:0007669"/>
    <property type="project" value="UniProtKB-KW"/>
</dbReference>
<dbReference type="SUPFAM" id="SSF57716">
    <property type="entry name" value="Glucocorticoid receptor-like (DNA-binding domain)"/>
    <property type="match status" value="1"/>
</dbReference>
<dbReference type="Pfam" id="PF00105">
    <property type="entry name" value="zf-C4"/>
    <property type="match status" value="1"/>
</dbReference>
<feature type="domain" description="NR LBD" evidence="13">
    <location>
        <begin position="106"/>
        <end position="311"/>
    </location>
</feature>
<evidence type="ECO:0000313" key="14">
    <source>
        <dbReference type="EMBL" id="MFH4974000.1"/>
    </source>
</evidence>
<feature type="domain" description="Nuclear receptor" evidence="12">
    <location>
        <begin position="5"/>
        <end position="80"/>
    </location>
</feature>
<keyword evidence="5 11" id="KW-0862">Zinc</keyword>
<keyword evidence="7 11" id="KW-0238">DNA-binding</keyword>
<evidence type="ECO:0000256" key="1">
    <source>
        <dbReference type="ARBA" id="ARBA00004123"/>
    </source>
</evidence>
<dbReference type="SUPFAM" id="SSF48508">
    <property type="entry name" value="Nuclear receptor ligand-binding domain"/>
    <property type="match status" value="1"/>
</dbReference>
<evidence type="ECO:0000256" key="2">
    <source>
        <dbReference type="ARBA" id="ARBA00005993"/>
    </source>
</evidence>
<organism evidence="14 15">
    <name type="scientific">Gnathostoma spinigerum</name>
    <dbReference type="NCBI Taxonomy" id="75299"/>
    <lineage>
        <taxon>Eukaryota</taxon>
        <taxon>Metazoa</taxon>
        <taxon>Ecdysozoa</taxon>
        <taxon>Nematoda</taxon>
        <taxon>Chromadorea</taxon>
        <taxon>Rhabditida</taxon>
        <taxon>Spirurina</taxon>
        <taxon>Gnathostomatomorpha</taxon>
        <taxon>Gnathostomatoidea</taxon>
        <taxon>Gnathostomatidae</taxon>
        <taxon>Gnathostoma</taxon>
    </lineage>
</organism>
<evidence type="ECO:0000256" key="10">
    <source>
        <dbReference type="ARBA" id="ARBA00023242"/>
    </source>
</evidence>
<keyword evidence="8 11" id="KW-0804">Transcription</keyword>
<dbReference type="PROSITE" id="PS00031">
    <property type="entry name" value="NUCLEAR_REC_DBD_1"/>
    <property type="match status" value="1"/>
</dbReference>
<dbReference type="SMART" id="SM00399">
    <property type="entry name" value="ZnF_C4"/>
    <property type="match status" value="1"/>
</dbReference>
<dbReference type="Gene3D" id="1.10.565.10">
    <property type="entry name" value="Retinoid X Receptor"/>
    <property type="match status" value="1"/>
</dbReference>
<reference evidence="14 15" key="1">
    <citation type="submission" date="2024-08" db="EMBL/GenBank/DDBJ databases">
        <title>Gnathostoma spinigerum genome.</title>
        <authorList>
            <person name="Gonzalez-Bertolin B."/>
            <person name="Monzon S."/>
            <person name="Zaballos A."/>
            <person name="Jimenez P."/>
            <person name="Dekumyoy P."/>
            <person name="Varona S."/>
            <person name="Cuesta I."/>
            <person name="Sumanam S."/>
            <person name="Adisakwattana P."/>
            <person name="Gasser R.B."/>
            <person name="Hernandez-Gonzalez A."/>
            <person name="Young N.D."/>
            <person name="Perteguer M.J."/>
        </authorList>
    </citation>
    <scope>NUCLEOTIDE SEQUENCE [LARGE SCALE GENOMIC DNA]</scope>
    <source>
        <strain evidence="14">AL3</strain>
        <tissue evidence="14">Liver</tissue>
    </source>
</reference>
<evidence type="ECO:0000256" key="9">
    <source>
        <dbReference type="ARBA" id="ARBA00023170"/>
    </source>
</evidence>
<keyword evidence="3 11" id="KW-0479">Metal-binding</keyword>
<dbReference type="Proteomes" id="UP001608902">
    <property type="component" value="Unassembled WGS sequence"/>
</dbReference>
<sequence length="311" mass="35807">MLRQELLCRVCGDRASGRHYGVQSCDGCRGFFKRSIRRGLKYQCKENGICVIDVARRNQCQACRFRKCLAVAMNPHAVQHERTVPFSRPLVRQRNSSRSVSISAATSSSSFQCLPERQIKSEFTIEHLTRHSPRILSSSSICDAFVYLKSLTHWLMITPPLSHILNHDRRLLLYHSWHIVFLINYTSQYGFQCTKSSNDHIKSVCSTVIDLKLNPMEIWYLNTLIIFRSDHEGLQNAAVIQAIQEHTLMMLMNCQAFGCILSIECCRIRFGRIALLLPSLSFISAEQVIQSFFADDISDQFRLLWENLELL</sequence>
<dbReference type="InterPro" id="IPR001628">
    <property type="entry name" value="Znf_hrmn_rcpt"/>
</dbReference>
<dbReference type="CDD" id="cd07164">
    <property type="entry name" value="NR_DBD_PNR_like_1"/>
    <property type="match status" value="1"/>
</dbReference>
<dbReference type="GO" id="GO:0008270">
    <property type="term" value="F:zinc ion binding"/>
    <property type="evidence" value="ECO:0007669"/>
    <property type="project" value="UniProtKB-KW"/>
</dbReference>
<comment type="similarity">
    <text evidence="2 11">Belongs to the nuclear hormone receptor family.</text>
</comment>